<keyword evidence="2" id="KW-1185">Reference proteome</keyword>
<dbReference type="EMBL" id="NBNE01013894">
    <property type="protein sequence ID" value="OWY94748.1"/>
    <property type="molecule type" value="Genomic_DNA"/>
</dbReference>
<name>A0A225UP65_9STRA</name>
<sequence>MVSGHDNSLRRCSIKCMSLTNIQQISDMETCLSDLTARVTRGRCKRFDKEEVKKLKAHDGEFLRVVKENVSLQSKIAMISFVT</sequence>
<feature type="non-terminal residue" evidence="1">
    <location>
        <position position="83"/>
    </location>
</feature>
<comment type="caution">
    <text evidence="1">The sequence shown here is derived from an EMBL/GenBank/DDBJ whole genome shotgun (WGS) entry which is preliminary data.</text>
</comment>
<protein>
    <submittedName>
        <fullName evidence="1">Uncharacterized protein</fullName>
    </submittedName>
</protein>
<evidence type="ECO:0000313" key="2">
    <source>
        <dbReference type="Proteomes" id="UP000198211"/>
    </source>
</evidence>
<evidence type="ECO:0000313" key="1">
    <source>
        <dbReference type="EMBL" id="OWY94748.1"/>
    </source>
</evidence>
<dbReference type="AlphaFoldDB" id="A0A225UP65"/>
<gene>
    <name evidence="1" type="ORF">PHMEG_00035435</name>
</gene>
<organism evidence="1 2">
    <name type="scientific">Phytophthora megakarya</name>
    <dbReference type="NCBI Taxonomy" id="4795"/>
    <lineage>
        <taxon>Eukaryota</taxon>
        <taxon>Sar</taxon>
        <taxon>Stramenopiles</taxon>
        <taxon>Oomycota</taxon>
        <taxon>Peronosporomycetes</taxon>
        <taxon>Peronosporales</taxon>
        <taxon>Peronosporaceae</taxon>
        <taxon>Phytophthora</taxon>
    </lineage>
</organism>
<reference evidence="2" key="1">
    <citation type="submission" date="2017-03" db="EMBL/GenBank/DDBJ databases">
        <title>Phytopthora megakarya and P. palmivora, two closely related causual agents of cacao black pod achieved similar genome size and gene model numbers by different mechanisms.</title>
        <authorList>
            <person name="Ali S."/>
            <person name="Shao J."/>
            <person name="Larry D.J."/>
            <person name="Kronmiller B."/>
            <person name="Shen D."/>
            <person name="Strem M.D."/>
            <person name="Melnick R.L."/>
            <person name="Guiltinan M.J."/>
            <person name="Tyler B.M."/>
            <person name="Meinhardt L.W."/>
            <person name="Bailey B.A."/>
        </authorList>
    </citation>
    <scope>NUCLEOTIDE SEQUENCE [LARGE SCALE GENOMIC DNA]</scope>
    <source>
        <strain evidence="2">zdho120</strain>
    </source>
</reference>
<dbReference type="Proteomes" id="UP000198211">
    <property type="component" value="Unassembled WGS sequence"/>
</dbReference>
<proteinExistence type="predicted"/>
<accession>A0A225UP65</accession>